<dbReference type="EMBL" id="CACRXK020001331">
    <property type="protein sequence ID" value="CAB3988486.1"/>
    <property type="molecule type" value="Genomic_DNA"/>
</dbReference>
<dbReference type="PANTHER" id="PTHR11584:SF369">
    <property type="entry name" value="MITOGEN-ACTIVATED PROTEIN KINASE KINASE KINASE 19-RELATED"/>
    <property type="match status" value="1"/>
</dbReference>
<evidence type="ECO:0000256" key="4">
    <source>
        <dbReference type="ARBA" id="ARBA00022679"/>
    </source>
</evidence>
<dbReference type="EC" id="2.7.11.1" evidence="2"/>
<dbReference type="SUPFAM" id="SSF56112">
    <property type="entry name" value="Protein kinase-like (PK-like)"/>
    <property type="match status" value="1"/>
</dbReference>
<dbReference type="OrthoDB" id="8693905at2759"/>
<feature type="region of interest" description="Disordered" evidence="13">
    <location>
        <begin position="307"/>
        <end position="391"/>
    </location>
</feature>
<evidence type="ECO:0000259" key="14">
    <source>
        <dbReference type="PROSITE" id="PS50011"/>
    </source>
</evidence>
<evidence type="ECO:0000313" key="15">
    <source>
        <dbReference type="EMBL" id="CAB3988486.1"/>
    </source>
</evidence>
<comment type="similarity">
    <text evidence="1">Belongs to the protein kinase superfamily. STE Ser/Thr protein kinase family. STE20 subfamily.</text>
</comment>
<dbReference type="FunFam" id="1.10.510.10:FF:000331">
    <property type="entry name" value="Mitogen-activated protein kinase kinase kinase 19"/>
    <property type="match status" value="1"/>
</dbReference>
<proteinExistence type="inferred from homology"/>
<keyword evidence="5" id="KW-0547">Nucleotide-binding</keyword>
<reference evidence="15" key="1">
    <citation type="submission" date="2020-04" db="EMBL/GenBank/DDBJ databases">
        <authorList>
            <person name="Alioto T."/>
            <person name="Alioto T."/>
            <person name="Gomez Garrido J."/>
        </authorList>
    </citation>
    <scope>NUCLEOTIDE SEQUENCE</scope>
    <source>
        <strain evidence="15">A484AB</strain>
    </source>
</reference>
<dbReference type="GO" id="GO:0004674">
    <property type="term" value="F:protein serine/threonine kinase activity"/>
    <property type="evidence" value="ECO:0007669"/>
    <property type="project" value="UniProtKB-KW"/>
</dbReference>
<dbReference type="PANTHER" id="PTHR11584">
    <property type="entry name" value="SERINE/THREONINE PROTEIN KINASE"/>
    <property type="match status" value="1"/>
</dbReference>
<evidence type="ECO:0000256" key="9">
    <source>
        <dbReference type="ARBA" id="ARBA00048679"/>
    </source>
</evidence>
<feature type="compositionally biased region" description="Polar residues" evidence="13">
    <location>
        <begin position="313"/>
        <end position="325"/>
    </location>
</feature>
<evidence type="ECO:0000256" key="3">
    <source>
        <dbReference type="ARBA" id="ARBA00022527"/>
    </source>
</evidence>
<comment type="catalytic activity">
    <reaction evidence="8">
        <text>L-threonyl-[protein] + ATP = O-phospho-L-threonyl-[protein] + ADP + H(+)</text>
        <dbReference type="Rhea" id="RHEA:46608"/>
        <dbReference type="Rhea" id="RHEA-COMP:11060"/>
        <dbReference type="Rhea" id="RHEA-COMP:11605"/>
        <dbReference type="ChEBI" id="CHEBI:15378"/>
        <dbReference type="ChEBI" id="CHEBI:30013"/>
        <dbReference type="ChEBI" id="CHEBI:30616"/>
        <dbReference type="ChEBI" id="CHEBI:61977"/>
        <dbReference type="ChEBI" id="CHEBI:456216"/>
        <dbReference type="EC" id="2.7.11.1"/>
    </reaction>
</comment>
<keyword evidence="6 15" id="KW-0418">Kinase</keyword>
<dbReference type="PROSITE" id="PS00108">
    <property type="entry name" value="PROTEIN_KINASE_ST"/>
    <property type="match status" value="1"/>
</dbReference>
<keyword evidence="16" id="KW-1185">Reference proteome</keyword>
<evidence type="ECO:0000256" key="12">
    <source>
        <dbReference type="SAM" id="Coils"/>
    </source>
</evidence>
<feature type="region of interest" description="Disordered" evidence="13">
    <location>
        <begin position="413"/>
        <end position="437"/>
    </location>
</feature>
<feature type="compositionally biased region" description="Polar residues" evidence="13">
    <location>
        <begin position="554"/>
        <end position="586"/>
    </location>
</feature>
<dbReference type="InterPro" id="IPR008271">
    <property type="entry name" value="Ser/Thr_kinase_AS"/>
</dbReference>
<comment type="catalytic activity">
    <reaction evidence="9">
        <text>L-seryl-[protein] + ATP = O-phospho-L-seryl-[protein] + ADP + H(+)</text>
        <dbReference type="Rhea" id="RHEA:17989"/>
        <dbReference type="Rhea" id="RHEA-COMP:9863"/>
        <dbReference type="Rhea" id="RHEA-COMP:11604"/>
        <dbReference type="ChEBI" id="CHEBI:15378"/>
        <dbReference type="ChEBI" id="CHEBI:29999"/>
        <dbReference type="ChEBI" id="CHEBI:30616"/>
        <dbReference type="ChEBI" id="CHEBI:83421"/>
        <dbReference type="ChEBI" id="CHEBI:456216"/>
        <dbReference type="EC" id="2.7.11.1"/>
    </reaction>
</comment>
<evidence type="ECO:0000256" key="7">
    <source>
        <dbReference type="ARBA" id="ARBA00022840"/>
    </source>
</evidence>
<accession>A0A6S7GHN0</accession>
<protein>
    <recommendedName>
        <fullName evidence="10">Mitogen-activated protein kinase kinase kinase 19</fullName>
        <ecNumber evidence="2">2.7.11.1</ecNumber>
    </recommendedName>
    <alternativeName>
        <fullName evidence="11">SPS1/STE20-related protein kinase YSK4</fullName>
    </alternativeName>
</protein>
<evidence type="ECO:0000256" key="5">
    <source>
        <dbReference type="ARBA" id="ARBA00022741"/>
    </source>
</evidence>
<feature type="compositionally biased region" description="Polar residues" evidence="13">
    <location>
        <begin position="371"/>
        <end position="388"/>
    </location>
</feature>
<feature type="domain" description="Protein kinase" evidence="14">
    <location>
        <begin position="641"/>
        <end position="902"/>
    </location>
</feature>
<organism evidence="15 16">
    <name type="scientific">Paramuricea clavata</name>
    <name type="common">Red gorgonian</name>
    <name type="synonym">Violescent sea-whip</name>
    <dbReference type="NCBI Taxonomy" id="317549"/>
    <lineage>
        <taxon>Eukaryota</taxon>
        <taxon>Metazoa</taxon>
        <taxon>Cnidaria</taxon>
        <taxon>Anthozoa</taxon>
        <taxon>Octocorallia</taxon>
        <taxon>Malacalcyonacea</taxon>
        <taxon>Plexauridae</taxon>
        <taxon>Paramuricea</taxon>
    </lineage>
</organism>
<dbReference type="GO" id="GO:0035556">
    <property type="term" value="P:intracellular signal transduction"/>
    <property type="evidence" value="ECO:0007669"/>
    <property type="project" value="UniProtKB-ARBA"/>
</dbReference>
<feature type="compositionally biased region" description="Polar residues" evidence="13">
    <location>
        <begin position="105"/>
        <end position="129"/>
    </location>
</feature>
<dbReference type="InterPro" id="IPR000719">
    <property type="entry name" value="Prot_kinase_dom"/>
</dbReference>
<gene>
    <name evidence="15" type="ORF">PACLA_8A035665</name>
</gene>
<dbReference type="Proteomes" id="UP001152795">
    <property type="component" value="Unassembled WGS sequence"/>
</dbReference>
<dbReference type="Pfam" id="PF00069">
    <property type="entry name" value="Pkinase"/>
    <property type="match status" value="1"/>
</dbReference>
<evidence type="ECO:0000256" key="13">
    <source>
        <dbReference type="SAM" id="MobiDB-lite"/>
    </source>
</evidence>
<evidence type="ECO:0000256" key="2">
    <source>
        <dbReference type="ARBA" id="ARBA00012513"/>
    </source>
</evidence>
<keyword evidence="3" id="KW-0723">Serine/threonine-protein kinase</keyword>
<evidence type="ECO:0000256" key="1">
    <source>
        <dbReference type="ARBA" id="ARBA00008874"/>
    </source>
</evidence>
<feature type="compositionally biased region" description="Polar residues" evidence="13">
    <location>
        <begin position="242"/>
        <end position="254"/>
    </location>
</feature>
<dbReference type="InterPro" id="IPR017441">
    <property type="entry name" value="Protein_kinase_ATP_BS"/>
</dbReference>
<evidence type="ECO:0000256" key="11">
    <source>
        <dbReference type="ARBA" id="ARBA00080573"/>
    </source>
</evidence>
<feature type="region of interest" description="Disordered" evidence="13">
    <location>
        <begin position="489"/>
        <end position="518"/>
    </location>
</feature>
<keyword evidence="7" id="KW-0067">ATP-binding</keyword>
<comment type="caution">
    <text evidence="15">The sequence shown here is derived from an EMBL/GenBank/DDBJ whole genome shotgun (WGS) entry which is preliminary data.</text>
</comment>
<keyword evidence="12" id="KW-0175">Coiled coil</keyword>
<evidence type="ECO:0000256" key="8">
    <source>
        <dbReference type="ARBA" id="ARBA00047899"/>
    </source>
</evidence>
<dbReference type="SMART" id="SM00220">
    <property type="entry name" value="S_TKc"/>
    <property type="match status" value="1"/>
</dbReference>
<dbReference type="InterPro" id="IPR011009">
    <property type="entry name" value="Kinase-like_dom_sf"/>
</dbReference>
<name>A0A6S7GHN0_PARCT</name>
<feature type="region of interest" description="Disordered" evidence="13">
    <location>
        <begin position="538"/>
        <end position="586"/>
    </location>
</feature>
<evidence type="ECO:0000256" key="10">
    <source>
        <dbReference type="ARBA" id="ARBA00069016"/>
    </source>
</evidence>
<evidence type="ECO:0000256" key="6">
    <source>
        <dbReference type="ARBA" id="ARBA00022777"/>
    </source>
</evidence>
<dbReference type="AlphaFoldDB" id="A0A6S7GHN0"/>
<keyword evidence="4" id="KW-0808">Transferase</keyword>
<sequence>MSVVETVHDGVEIAKNGCNGVEMDKASGTEMDKTDHLRDELVNTDVTPHQVVIVNPFPSPVPPKVPIVNVTSNCQCDRFASLAKNSGTGGKKKGRAKKGTGASGQKTGASASRTGTSFQNNTATAQKNGAKSKKVTSRKVEDGGKGKQSLRVVSAGKKGKKKLKEIQNADVKEISVIQTELKSDLNEENDFTPRKEDDMGTGIESAPVRQTTFIKEKFSVLSPIPEASRSGSSVEESHPELFSSNSGHTSEIPSISGQDRFVINGDMESEILSIPEQDRSVINGDMESEILSIPEQDRSVINGDMESIRPRSSIHTSDVTSTEGQDISLIDTDIPPGYGTDIPSGYGTDIDSSLPETNENEDNTIKPTIPSRLSKNIIDDSQPSSSVINGRVSDDDLDELIEEILNETDELEKNHAKSHVSHNTNTKEHVVTESDNTNVNAANTELLANSKNNTDIPYQSKETLVSNWLLQQNCQLFDYDLDASENHRNLSEHNSDASDSTRNSSENHRGPSDFLRAVPSDTIATDYSTFSDDICGSTSGRADVTSGRADVTSDRGNITKKTLGTSSETMSEKTTVSGPQSEQWTTSSLTISLPTNNGISLNEEVRSNVVGLVHSRLSRRKSETSGTGSELTSSEEEEIVWRKGNMLGKGAFGKVYCGLTNTGQMIAVKQVELITSNMEEAERQYEKLQEEVALLKSLRHENVVSYLGTCLDGGVVNIFMQFVPGGSIASILARFGPLEERVFRYYTKQILVGVEYLHRNNVVHRDIKGGNIMLMPTGVIKLIDFGCAKRLYMNMSQSQGDLLRSMKGTPYWMAPEVIRETGYGRKSDIWSIGCTVFEMATGKPPWSHLPPMSAILAIGQGSEPPKLDKPNSDDACDFVAISMARDPDKRWSSEELLRHRFILQCDDQR</sequence>
<feature type="coiled-coil region" evidence="12">
    <location>
        <begin position="671"/>
        <end position="698"/>
    </location>
</feature>
<dbReference type="PROSITE" id="PS00107">
    <property type="entry name" value="PROTEIN_KINASE_ATP"/>
    <property type="match status" value="1"/>
</dbReference>
<dbReference type="PROSITE" id="PS50011">
    <property type="entry name" value="PROTEIN_KINASE_DOM"/>
    <property type="match status" value="1"/>
</dbReference>
<feature type="region of interest" description="Disordered" evidence="13">
    <location>
        <begin position="225"/>
        <end position="254"/>
    </location>
</feature>
<feature type="region of interest" description="Disordered" evidence="13">
    <location>
        <begin position="82"/>
        <end position="156"/>
    </location>
</feature>
<evidence type="ECO:0000313" key="16">
    <source>
        <dbReference type="Proteomes" id="UP001152795"/>
    </source>
</evidence>
<dbReference type="Gene3D" id="1.10.510.10">
    <property type="entry name" value="Transferase(Phosphotransferase) domain 1"/>
    <property type="match status" value="1"/>
</dbReference>
<dbReference type="GO" id="GO:0005524">
    <property type="term" value="F:ATP binding"/>
    <property type="evidence" value="ECO:0007669"/>
    <property type="project" value="UniProtKB-UniRule"/>
</dbReference>